<dbReference type="EC" id="3.5.1.19" evidence="6"/>
<feature type="domain" description="Isochorismatase-like" evidence="8">
    <location>
        <begin position="4"/>
        <end position="177"/>
    </location>
</feature>
<dbReference type="EMBL" id="JAPCID010000044">
    <property type="protein sequence ID" value="MDA0140726.1"/>
    <property type="molecule type" value="Genomic_DNA"/>
</dbReference>
<dbReference type="RefSeq" id="WP_202958115.1">
    <property type="nucleotide sequence ID" value="NZ_JAPCID010000044.1"/>
</dbReference>
<evidence type="ECO:0000313" key="10">
    <source>
        <dbReference type="Proteomes" id="UP001147700"/>
    </source>
</evidence>
<proteinExistence type="inferred from homology"/>
<evidence type="ECO:0000259" key="8">
    <source>
        <dbReference type="Pfam" id="PF00857"/>
    </source>
</evidence>
<keyword evidence="3" id="KW-0479">Metal-binding</keyword>
<comment type="caution">
    <text evidence="9">The sequence shown here is derived from an EMBL/GenBank/DDBJ whole genome shotgun (WGS) entry which is preliminary data.</text>
</comment>
<dbReference type="PANTHER" id="PTHR11080">
    <property type="entry name" value="PYRAZINAMIDASE/NICOTINAMIDASE"/>
    <property type="match status" value="1"/>
</dbReference>
<dbReference type="Gene3D" id="3.40.50.850">
    <property type="entry name" value="Isochorismatase-like"/>
    <property type="match status" value="1"/>
</dbReference>
<keyword evidence="10" id="KW-1185">Reference proteome</keyword>
<accession>A0ABT4RQ82</accession>
<evidence type="ECO:0000256" key="4">
    <source>
        <dbReference type="ARBA" id="ARBA00022801"/>
    </source>
</evidence>
<comment type="similarity">
    <text evidence="1">Belongs to the isochorismatase family.</text>
</comment>
<organism evidence="9 10">
    <name type="scientific">Solirubrobacter deserti</name>
    <dbReference type="NCBI Taxonomy" id="2282478"/>
    <lineage>
        <taxon>Bacteria</taxon>
        <taxon>Bacillati</taxon>
        <taxon>Actinomycetota</taxon>
        <taxon>Thermoleophilia</taxon>
        <taxon>Solirubrobacterales</taxon>
        <taxon>Solirubrobacteraceae</taxon>
        <taxon>Solirubrobacter</taxon>
    </lineage>
</organism>
<evidence type="ECO:0000313" key="9">
    <source>
        <dbReference type="EMBL" id="MDA0140726.1"/>
    </source>
</evidence>
<name>A0ABT4RQ82_9ACTN</name>
<dbReference type="InterPro" id="IPR000868">
    <property type="entry name" value="Isochorismatase-like_dom"/>
</dbReference>
<keyword evidence="2" id="KW-0662">Pyridine nucleotide biosynthesis</keyword>
<comment type="pathway">
    <text evidence="5">Cofactor biosynthesis; nicotinate biosynthesis; nicotinate from nicotinamide: step 1/1.</text>
</comment>
<dbReference type="InterPro" id="IPR036380">
    <property type="entry name" value="Isochorismatase-like_sf"/>
</dbReference>
<evidence type="ECO:0000256" key="1">
    <source>
        <dbReference type="ARBA" id="ARBA00006336"/>
    </source>
</evidence>
<dbReference type="Pfam" id="PF00857">
    <property type="entry name" value="Isochorismatase"/>
    <property type="match status" value="1"/>
</dbReference>
<evidence type="ECO:0000256" key="5">
    <source>
        <dbReference type="ARBA" id="ARBA00037900"/>
    </source>
</evidence>
<dbReference type="GO" id="GO:0008936">
    <property type="term" value="F:nicotinamidase activity"/>
    <property type="evidence" value="ECO:0007669"/>
    <property type="project" value="UniProtKB-EC"/>
</dbReference>
<dbReference type="PANTHER" id="PTHR11080:SF2">
    <property type="entry name" value="LD05707P"/>
    <property type="match status" value="1"/>
</dbReference>
<evidence type="ECO:0000256" key="2">
    <source>
        <dbReference type="ARBA" id="ARBA00022642"/>
    </source>
</evidence>
<protein>
    <recommendedName>
        <fullName evidence="6">nicotinamidase</fullName>
        <ecNumber evidence="6">3.5.1.19</ecNumber>
    </recommendedName>
    <alternativeName>
        <fullName evidence="7">Nicotinamide deamidase</fullName>
    </alternativeName>
</protein>
<keyword evidence="4 9" id="KW-0378">Hydrolase</keyword>
<gene>
    <name evidence="9" type="primary">pncA</name>
    <name evidence="9" type="ORF">OJ962_24735</name>
</gene>
<evidence type="ECO:0000256" key="7">
    <source>
        <dbReference type="ARBA" id="ARBA00043224"/>
    </source>
</evidence>
<evidence type="ECO:0000256" key="3">
    <source>
        <dbReference type="ARBA" id="ARBA00022723"/>
    </source>
</evidence>
<dbReference type="CDD" id="cd01011">
    <property type="entry name" value="nicotinamidase"/>
    <property type="match status" value="1"/>
</dbReference>
<evidence type="ECO:0000256" key="6">
    <source>
        <dbReference type="ARBA" id="ARBA00039017"/>
    </source>
</evidence>
<dbReference type="InterPro" id="IPR052347">
    <property type="entry name" value="Isochorismatase_Nicotinamidase"/>
</dbReference>
<sequence>MARALVIVDFQNDFTPGGALAVPDGDRIADRINALATSGDYDLVVATRDWHPADHNSFSDQGGPWPVHCVAGTQGAQLHPALVQTNIDVVVDKGQAVDTDGYSGFEGTDLEEILREHGITQVTVVGLATDYCVKNTALDALRSGFQVTVDSTAVRGVDVEPGDSERALAEVRAAGGVMA</sequence>
<dbReference type="Proteomes" id="UP001147700">
    <property type="component" value="Unassembled WGS sequence"/>
</dbReference>
<dbReference type="SUPFAM" id="SSF52499">
    <property type="entry name" value="Isochorismatase-like hydrolases"/>
    <property type="match status" value="1"/>
</dbReference>
<reference evidence="9" key="1">
    <citation type="submission" date="2022-10" db="EMBL/GenBank/DDBJ databases">
        <title>The WGS of Solirubrobacter sp. CPCC 204708.</title>
        <authorList>
            <person name="Jiang Z."/>
        </authorList>
    </citation>
    <scope>NUCLEOTIDE SEQUENCE</scope>
    <source>
        <strain evidence="9">CPCC 204708</strain>
    </source>
</reference>
<dbReference type="NCBIfam" id="NF008623">
    <property type="entry name" value="PRK11609.1"/>
    <property type="match status" value="1"/>
</dbReference>